<dbReference type="EMBL" id="JACBYQ010000001">
    <property type="protein sequence ID" value="NYE94246.1"/>
    <property type="molecule type" value="Genomic_DNA"/>
</dbReference>
<dbReference type="AlphaFoldDB" id="A0A7Y9LRG4"/>
<proteinExistence type="predicted"/>
<evidence type="ECO:0008006" key="4">
    <source>
        <dbReference type="Google" id="ProtNLM"/>
    </source>
</evidence>
<keyword evidence="3" id="KW-1185">Reference proteome</keyword>
<feature type="signal peptide" evidence="1">
    <location>
        <begin position="1"/>
        <end position="25"/>
    </location>
</feature>
<evidence type="ECO:0000313" key="2">
    <source>
        <dbReference type="EMBL" id="NYE94246.1"/>
    </source>
</evidence>
<sequence>MRSLKWQTVRWRLLVLAIASTLVLTGCQNPALLDQKAHKITEKIDQLKGVKSTHVSLTGTYGTGAVIDIFFDEKTSETDFRQSYSSALELTKTKDDIFIKSVNWGTIEFDPSLELDLDFIFTLRKIPGFESATAIGNPKISYKTPLAAVNAVKILTDRYDFAMMGGSRWRIASPRREGQASVELDPQRPELAAMVPEFLALSGVSKIQANWGGGMTVYLLSDTDPQAAKNLATAKIGSTSLAIEVEVLTYVRSS</sequence>
<dbReference type="RefSeq" id="WP_179388033.1">
    <property type="nucleotide sequence ID" value="NZ_JACBYQ010000001.1"/>
</dbReference>
<evidence type="ECO:0000313" key="3">
    <source>
        <dbReference type="Proteomes" id="UP000521748"/>
    </source>
</evidence>
<dbReference type="PROSITE" id="PS51257">
    <property type="entry name" value="PROKAR_LIPOPROTEIN"/>
    <property type="match status" value="1"/>
</dbReference>
<organism evidence="2 3">
    <name type="scientific">Psychromicrobium silvestre</name>
    <dbReference type="NCBI Taxonomy" id="1645614"/>
    <lineage>
        <taxon>Bacteria</taxon>
        <taxon>Bacillati</taxon>
        <taxon>Actinomycetota</taxon>
        <taxon>Actinomycetes</taxon>
        <taxon>Micrococcales</taxon>
        <taxon>Micrococcaceae</taxon>
        <taxon>Psychromicrobium</taxon>
    </lineage>
</organism>
<accession>A0A7Y9LRG4</accession>
<comment type="caution">
    <text evidence="2">The sequence shown here is derived from an EMBL/GenBank/DDBJ whole genome shotgun (WGS) entry which is preliminary data.</text>
</comment>
<reference evidence="2 3" key="1">
    <citation type="submission" date="2020-07" db="EMBL/GenBank/DDBJ databases">
        <title>Sequencing the genomes of 1000 actinobacteria strains.</title>
        <authorList>
            <person name="Klenk H.-P."/>
        </authorList>
    </citation>
    <scope>NUCLEOTIDE SEQUENCE [LARGE SCALE GENOMIC DNA]</scope>
    <source>
        <strain evidence="2 3">DSM 102047</strain>
    </source>
</reference>
<dbReference type="Proteomes" id="UP000521748">
    <property type="component" value="Unassembled WGS sequence"/>
</dbReference>
<evidence type="ECO:0000256" key="1">
    <source>
        <dbReference type="SAM" id="SignalP"/>
    </source>
</evidence>
<feature type="chain" id="PRO_5038536673" description="Lipoprotein" evidence="1">
    <location>
        <begin position="26"/>
        <end position="254"/>
    </location>
</feature>
<protein>
    <recommendedName>
        <fullName evidence="4">Lipoprotein</fullName>
    </recommendedName>
</protein>
<name>A0A7Y9LRG4_9MICC</name>
<gene>
    <name evidence="2" type="ORF">FHU41_000467</name>
</gene>
<keyword evidence="1" id="KW-0732">Signal</keyword>